<evidence type="ECO:0000256" key="3">
    <source>
        <dbReference type="ARBA" id="ARBA00022723"/>
    </source>
</evidence>
<evidence type="ECO:0000313" key="9">
    <source>
        <dbReference type="Proteomes" id="UP000261032"/>
    </source>
</evidence>
<dbReference type="Gene3D" id="3.20.20.70">
    <property type="entry name" value="Aldolase class I"/>
    <property type="match status" value="1"/>
</dbReference>
<dbReference type="EMBL" id="QUSL01000014">
    <property type="protein sequence ID" value="RGD84766.1"/>
    <property type="molecule type" value="Genomic_DNA"/>
</dbReference>
<dbReference type="NCBIfam" id="TIGR04038">
    <property type="entry name" value="tatD_link_rSAM"/>
    <property type="match status" value="1"/>
</dbReference>
<proteinExistence type="predicted"/>
<organism evidence="8 9">
    <name type="scientific">Thomasclavelia ramosa</name>
    <dbReference type="NCBI Taxonomy" id="1547"/>
    <lineage>
        <taxon>Bacteria</taxon>
        <taxon>Bacillati</taxon>
        <taxon>Bacillota</taxon>
        <taxon>Erysipelotrichia</taxon>
        <taxon>Erysipelotrichales</taxon>
        <taxon>Coprobacillaceae</taxon>
        <taxon>Thomasclavelia</taxon>
    </lineage>
</organism>
<dbReference type="GO" id="GO:0051539">
    <property type="term" value="F:4 iron, 4 sulfur cluster binding"/>
    <property type="evidence" value="ECO:0007669"/>
    <property type="project" value="UniProtKB-KW"/>
</dbReference>
<dbReference type="InterPro" id="IPR007197">
    <property type="entry name" value="rSAM"/>
</dbReference>
<protein>
    <submittedName>
        <fullName evidence="7 8">Radical SAM protein</fullName>
    </submittedName>
</protein>
<gene>
    <name evidence="8" type="ORF">DXB93_10105</name>
    <name evidence="7" type="ORF">PM738_12050</name>
</gene>
<keyword evidence="2" id="KW-0949">S-adenosyl-L-methionine</keyword>
<evidence type="ECO:0000313" key="8">
    <source>
        <dbReference type="EMBL" id="RGD84766.1"/>
    </source>
</evidence>
<dbReference type="SUPFAM" id="SSF102114">
    <property type="entry name" value="Radical SAM enzymes"/>
    <property type="match status" value="1"/>
</dbReference>
<comment type="caution">
    <text evidence="8">The sequence shown here is derived from an EMBL/GenBank/DDBJ whole genome shotgun (WGS) entry which is preliminary data.</text>
</comment>
<dbReference type="PANTHER" id="PTHR42836:SF1">
    <property type="entry name" value="7-CARBOXY-7-DEAZAGUANINE SYNTHASE"/>
    <property type="match status" value="1"/>
</dbReference>
<keyword evidence="5" id="KW-0411">Iron-sulfur</keyword>
<feature type="domain" description="Radical SAM core" evidence="6">
    <location>
        <begin position="20"/>
        <end position="214"/>
    </location>
</feature>
<reference evidence="7" key="2">
    <citation type="submission" date="2023-01" db="EMBL/GenBank/DDBJ databases">
        <title>Human gut microbiome strain richness.</title>
        <authorList>
            <person name="Chen-Liaw A."/>
        </authorList>
    </citation>
    <scope>NUCLEOTIDE SEQUENCE</scope>
    <source>
        <strain evidence="7">1001217st2_G6_1001217B_191108</strain>
    </source>
</reference>
<dbReference type="CDD" id="cd01335">
    <property type="entry name" value="Radical_SAM"/>
    <property type="match status" value="1"/>
</dbReference>
<dbReference type="GO" id="GO:0003824">
    <property type="term" value="F:catalytic activity"/>
    <property type="evidence" value="ECO:0007669"/>
    <property type="project" value="InterPro"/>
</dbReference>
<dbReference type="GeneID" id="64196103"/>
<evidence type="ECO:0000259" key="6">
    <source>
        <dbReference type="PROSITE" id="PS51918"/>
    </source>
</evidence>
<evidence type="ECO:0000256" key="1">
    <source>
        <dbReference type="ARBA" id="ARBA00022485"/>
    </source>
</evidence>
<dbReference type="SFLD" id="SFLDG01111">
    <property type="entry name" value="Uncharacterised_Radical_SAM_Su"/>
    <property type="match status" value="1"/>
</dbReference>
<keyword evidence="3" id="KW-0479">Metal-binding</keyword>
<dbReference type="Pfam" id="PF04055">
    <property type="entry name" value="Radical_SAM"/>
    <property type="match status" value="1"/>
</dbReference>
<keyword evidence="1" id="KW-0004">4Fe-4S</keyword>
<dbReference type="EMBL" id="JAQLKE010000020">
    <property type="protein sequence ID" value="MDB7084536.1"/>
    <property type="molecule type" value="Genomic_DNA"/>
</dbReference>
<sequence>MVILYTLHGNGYIDLKDLDTYKGITCYVNSTNRCSCACTFCLRNTKEMLESNSLWLKREPTVEMIIAEFEKYDLTAFKEVVFCGFGEPLTRHDDLMKVAKYIKEKRSDLSIRINTNGLSSITLGRDIAPDFKGVIDTVSISLNAPTKEEYYELTRACYGVDSFNYMLQFTKACKKYVPSVVLTVVDIIGVEKIKLCQKIADGLGVELRVRPFEE</sequence>
<dbReference type="RefSeq" id="WP_003537978.1">
    <property type="nucleotide sequence ID" value="NZ_AP031443.1"/>
</dbReference>
<evidence type="ECO:0000256" key="2">
    <source>
        <dbReference type="ARBA" id="ARBA00022691"/>
    </source>
</evidence>
<dbReference type="PROSITE" id="PS51918">
    <property type="entry name" value="RADICAL_SAM"/>
    <property type="match status" value="1"/>
</dbReference>
<evidence type="ECO:0000256" key="4">
    <source>
        <dbReference type="ARBA" id="ARBA00023004"/>
    </source>
</evidence>
<evidence type="ECO:0000256" key="5">
    <source>
        <dbReference type="ARBA" id="ARBA00023014"/>
    </source>
</evidence>
<dbReference type="SFLD" id="SFLDS00029">
    <property type="entry name" value="Radical_SAM"/>
    <property type="match status" value="1"/>
</dbReference>
<keyword evidence="4" id="KW-0408">Iron</keyword>
<accession>A0A3E3ABJ5</accession>
<name>A0A3E3ABJ5_9FIRM</name>
<dbReference type="Proteomes" id="UP000261032">
    <property type="component" value="Unassembled WGS sequence"/>
</dbReference>
<dbReference type="AlphaFoldDB" id="A0A3E3ABJ5"/>
<evidence type="ECO:0000313" key="7">
    <source>
        <dbReference type="EMBL" id="MDB7084536.1"/>
    </source>
</evidence>
<dbReference type="InterPro" id="IPR013785">
    <property type="entry name" value="Aldolase_TIM"/>
</dbReference>
<dbReference type="InterPro" id="IPR023821">
    <property type="entry name" value="rSAM_TatD-assoc"/>
</dbReference>
<dbReference type="InterPro" id="IPR058240">
    <property type="entry name" value="rSAM_sf"/>
</dbReference>
<dbReference type="PANTHER" id="PTHR42836">
    <property type="entry name" value="7-CARBOXY-7-DEAZAGUANINE SYNTHASE"/>
    <property type="match status" value="1"/>
</dbReference>
<reference evidence="8 9" key="1">
    <citation type="submission" date="2018-08" db="EMBL/GenBank/DDBJ databases">
        <title>A genome reference for cultivated species of the human gut microbiota.</title>
        <authorList>
            <person name="Zou Y."/>
            <person name="Xue W."/>
            <person name="Luo G."/>
        </authorList>
    </citation>
    <scope>NUCLEOTIDE SEQUENCE [LARGE SCALE GENOMIC DNA]</scope>
    <source>
        <strain evidence="8 9">OM06-4</strain>
    </source>
</reference>
<dbReference type="Proteomes" id="UP001211987">
    <property type="component" value="Unassembled WGS sequence"/>
</dbReference>
<dbReference type="GO" id="GO:0046872">
    <property type="term" value="F:metal ion binding"/>
    <property type="evidence" value="ECO:0007669"/>
    <property type="project" value="UniProtKB-KW"/>
</dbReference>